<dbReference type="SMART" id="SM00858">
    <property type="entry name" value="SAF"/>
    <property type="match status" value="1"/>
</dbReference>
<dbReference type="InterPro" id="IPR017592">
    <property type="entry name" value="Pilus_assmbl_Flp-typ_CpaB"/>
</dbReference>
<organism evidence="3 4">
    <name type="scientific">Rhodopseudomonas palustris</name>
    <dbReference type="NCBI Taxonomy" id="1076"/>
    <lineage>
        <taxon>Bacteria</taxon>
        <taxon>Pseudomonadati</taxon>
        <taxon>Pseudomonadota</taxon>
        <taxon>Alphaproteobacteria</taxon>
        <taxon>Hyphomicrobiales</taxon>
        <taxon>Nitrobacteraceae</taxon>
        <taxon>Rhodopseudomonas</taxon>
    </lineage>
</organism>
<feature type="region of interest" description="Disordered" evidence="1">
    <location>
        <begin position="146"/>
        <end position="175"/>
    </location>
</feature>
<evidence type="ECO:0000256" key="1">
    <source>
        <dbReference type="SAM" id="MobiDB-lite"/>
    </source>
</evidence>
<dbReference type="NCBIfam" id="TIGR03177">
    <property type="entry name" value="pilus_cpaB"/>
    <property type="match status" value="1"/>
</dbReference>
<dbReference type="EMBL" id="CP076676">
    <property type="protein sequence ID" value="UYO38688.1"/>
    <property type="molecule type" value="Genomic_DNA"/>
</dbReference>
<reference evidence="3" key="1">
    <citation type="journal article" date="2022" name="Biol. Control">
        <title>In silico genomic analysis of Rhodopseudomonas palustris strains revealed potential biocontrol agents and crop yield enhancers.</title>
        <authorList>
            <person name="Surachat K."/>
            <person name="Kantachote D."/>
            <person name="Deachamag P."/>
            <person name="Wonglapsuwan M."/>
        </authorList>
    </citation>
    <scope>NUCLEOTIDE SEQUENCE</scope>
    <source>
        <strain evidence="3">TLS06</strain>
    </source>
</reference>
<feature type="domain" description="SAF" evidence="2">
    <location>
        <begin position="49"/>
        <end position="117"/>
    </location>
</feature>
<evidence type="ECO:0000313" key="4">
    <source>
        <dbReference type="Proteomes" id="UP001163166"/>
    </source>
</evidence>
<dbReference type="Pfam" id="PF08666">
    <property type="entry name" value="SAF"/>
    <property type="match status" value="1"/>
</dbReference>
<dbReference type="InterPro" id="IPR013974">
    <property type="entry name" value="SAF"/>
</dbReference>
<dbReference type="CDD" id="cd11614">
    <property type="entry name" value="SAF_CpaB_FlgA_like"/>
    <property type="match status" value="1"/>
</dbReference>
<accession>A0AAX3DV62</accession>
<dbReference type="AlphaFoldDB" id="A0AAX3DV62"/>
<gene>
    <name evidence="3" type="primary">cpaB</name>
    <name evidence="3" type="ORF">KQX62_18490</name>
</gene>
<dbReference type="Proteomes" id="UP001163166">
    <property type="component" value="Chromosome"/>
</dbReference>
<evidence type="ECO:0000313" key="3">
    <source>
        <dbReference type="EMBL" id="UYO38688.1"/>
    </source>
</evidence>
<evidence type="ECO:0000259" key="2">
    <source>
        <dbReference type="SMART" id="SM00858"/>
    </source>
</evidence>
<protein>
    <submittedName>
        <fullName evidence="3">Flp pilus assembly protein CpaB</fullName>
    </submittedName>
</protein>
<proteinExistence type="predicted"/>
<name>A0AAX3DV62_RHOPL</name>
<sequence length="195" mass="20318">MWKVKRMNPARIVVLTVAVGAGGVAAYLASSAGPQPAAAAAPVAQLQTIEILVAKNDIALGQVVTPGDLQWQTWQAASASSNFIRRDTQPSATTDVGGSIAHAPFIAGEPIRKQKLVKADRSGSVPAILPAGMRAISTEISLETGAANAQQSERSSLAPHLADARQTASNDITEAKRGSVKVARYEITTQASLQR</sequence>